<feature type="domain" description="SPFH" evidence="2">
    <location>
        <begin position="21"/>
        <end position="229"/>
    </location>
</feature>
<evidence type="ECO:0000259" key="1">
    <source>
        <dbReference type="Pfam" id="PF12773"/>
    </source>
</evidence>
<proteinExistence type="predicted"/>
<dbReference type="InterPro" id="IPR033880">
    <property type="entry name" value="SPFH_YdjI"/>
</dbReference>
<evidence type="ECO:0000259" key="2">
    <source>
        <dbReference type="Pfam" id="PF13421"/>
    </source>
</evidence>
<sequence>MAVANVIKFDGFSDRKWLVFKHPSKDILDKSKVIVGPGQVAIMVHGGKVVEIFESGTVELSTLNYPVLKTFIEGAYDGKTPFPVEIYFVNRILKLDMLWGTKEPIAVLDPKFQVRVNVRARGQYALRISNYQFILTTLVGSLGGKNIVEFEVVNDFFRAIINTKVKTNLADKIIRENVSTLDIALHMETISKETFTELESEFERFGFELVNFYFESISVPKEDLERVNEILNKKAEFNILGDDRYRTSRGFDVLEKAADNESQAGGIASMGLGLGVGVGVGTNVGKIASDSLSNTNPSHTPSIKNKPCISCHKLIEEDDVFCPECGTKQELKCSKCNQNLKPTDRFCPSCGQKAGE</sequence>
<evidence type="ECO:0000313" key="3">
    <source>
        <dbReference type="EMBL" id="CCV66083.1"/>
    </source>
</evidence>
<feature type="domain" description="DZANK-type" evidence="1">
    <location>
        <begin position="308"/>
        <end position="351"/>
    </location>
</feature>
<dbReference type="AlphaFoldDB" id="U4KRU9"/>
<dbReference type="KEGG" id="abra:BN85310620"/>
<dbReference type="Pfam" id="PF13421">
    <property type="entry name" value="Band_7_1"/>
    <property type="match status" value="1"/>
</dbReference>
<dbReference type="RefSeq" id="WP_030004943.1">
    <property type="nucleotide sequence ID" value="NC_022549.1"/>
</dbReference>
<dbReference type="InterPro" id="IPR025874">
    <property type="entry name" value="DZR"/>
</dbReference>
<dbReference type="Pfam" id="PF12773">
    <property type="entry name" value="DZR"/>
    <property type="match status" value="1"/>
</dbReference>
<name>U4KRU9_9MOLU</name>
<dbReference type="CDD" id="cd03408">
    <property type="entry name" value="SPFH_like_u1"/>
    <property type="match status" value="1"/>
</dbReference>
<reference evidence="3 4" key="1">
    <citation type="journal article" date="2013" name="J. Mol. Microbiol. Biotechnol.">
        <title>Analysis of the Complete Genomes of Acholeplasma brassicae , A. palmae and A. laidlawii and Their Comparison to the Obligate Parasites from ' Candidatus Phytoplasma'.</title>
        <authorList>
            <person name="Kube M."/>
            <person name="Siewert C."/>
            <person name="Migdoll A.M."/>
            <person name="Duduk B."/>
            <person name="Holz S."/>
            <person name="Rabus R."/>
            <person name="Seemuller E."/>
            <person name="Mitrovic J."/>
            <person name="Muller I."/>
            <person name="Buttner C."/>
            <person name="Reinhardt R."/>
        </authorList>
    </citation>
    <scope>NUCLEOTIDE SEQUENCE [LARGE SCALE GENOMIC DNA]</scope>
    <source>
        <strain evidence="4">0502</strain>
    </source>
</reference>
<organism evidence="3 4">
    <name type="scientific">Acholeplasma brassicae</name>
    <dbReference type="NCBI Taxonomy" id="61635"/>
    <lineage>
        <taxon>Bacteria</taxon>
        <taxon>Bacillati</taxon>
        <taxon>Mycoplasmatota</taxon>
        <taxon>Mollicutes</taxon>
        <taxon>Acholeplasmatales</taxon>
        <taxon>Acholeplasmataceae</taxon>
        <taxon>Acholeplasma</taxon>
    </lineage>
</organism>
<protein>
    <submittedName>
        <fullName evidence="3">Antifreeze protein type I</fullName>
    </submittedName>
</protein>
<keyword evidence="4" id="KW-1185">Reference proteome</keyword>
<dbReference type="PANTHER" id="PTHR37826">
    <property type="entry name" value="FLOTILLIN BAND_7_5 DOMAIN PROTEIN"/>
    <property type="match status" value="1"/>
</dbReference>
<gene>
    <name evidence="3" type="ORF">BN85310620</name>
</gene>
<dbReference type="Proteomes" id="UP000032737">
    <property type="component" value="Chromosome"/>
</dbReference>
<dbReference type="OrthoDB" id="9764015at2"/>
<dbReference type="EMBL" id="FO681348">
    <property type="protein sequence ID" value="CCV66083.1"/>
    <property type="molecule type" value="Genomic_DNA"/>
</dbReference>
<dbReference type="PANTHER" id="PTHR37826:SF2">
    <property type="entry name" value="ZINC-RIBBON DOMAIN-CONTAINING PROTEIN"/>
    <property type="match status" value="1"/>
</dbReference>
<dbReference type="HOGENOM" id="CLU_037108_1_0_14"/>
<accession>U4KRU9</accession>
<evidence type="ECO:0000313" key="4">
    <source>
        <dbReference type="Proteomes" id="UP000032737"/>
    </source>
</evidence>
<dbReference type="STRING" id="61635.BN85310620"/>